<accession>A0A5C7Y2B6</accession>
<dbReference type="EMBL" id="SSGD01000061">
    <property type="protein sequence ID" value="TXI55920.1"/>
    <property type="molecule type" value="Genomic_DNA"/>
</dbReference>
<dbReference type="Proteomes" id="UP000321797">
    <property type="component" value="Unassembled WGS sequence"/>
</dbReference>
<dbReference type="RefSeq" id="WP_276760774.1">
    <property type="nucleotide sequence ID" value="NZ_SSGD01000061.1"/>
</dbReference>
<reference evidence="1 2" key="1">
    <citation type="submission" date="2018-09" db="EMBL/GenBank/DDBJ databases">
        <title>Metagenome Assembled Genomes from an Advanced Water Purification Facility.</title>
        <authorList>
            <person name="Stamps B.W."/>
            <person name="Spear J.R."/>
        </authorList>
    </citation>
    <scope>NUCLEOTIDE SEQUENCE [LARGE SCALE GENOMIC DNA]</scope>
    <source>
        <strain evidence="1">Bin_29_2</strain>
    </source>
</reference>
<proteinExistence type="predicted"/>
<organism evidence="1 2">
    <name type="scientific">Mycolicibacter arupensis</name>
    <dbReference type="NCBI Taxonomy" id="342002"/>
    <lineage>
        <taxon>Bacteria</taxon>
        <taxon>Bacillati</taxon>
        <taxon>Actinomycetota</taxon>
        <taxon>Actinomycetes</taxon>
        <taxon>Mycobacteriales</taxon>
        <taxon>Mycobacteriaceae</taxon>
        <taxon>Mycolicibacter</taxon>
    </lineage>
</organism>
<sequence>MQNRLIFITHDDRDCTYSIAFRFDYAVKDAVKNIPTARWNPDRKVWTVDDDLGLALKDELEPWAAFVKWVCPEPQRQSYSFPFGTSPVPTTMPDPFAAVFAAVGDERRDAVFRALSKVLHPDVATGDTELMRQLLDARKTA</sequence>
<comment type="caution">
    <text evidence="1">The sequence shown here is derived from an EMBL/GenBank/DDBJ whole genome shotgun (WGS) entry which is preliminary data.</text>
</comment>
<name>A0A5C7Y2B6_9MYCO</name>
<dbReference type="AlphaFoldDB" id="A0A5C7Y2B6"/>
<gene>
    <name evidence="1" type="ORF">E6Q54_11880</name>
</gene>
<evidence type="ECO:0000313" key="1">
    <source>
        <dbReference type="EMBL" id="TXI55920.1"/>
    </source>
</evidence>
<protein>
    <submittedName>
        <fullName evidence="1">Uncharacterized protein</fullName>
    </submittedName>
</protein>
<evidence type="ECO:0000313" key="2">
    <source>
        <dbReference type="Proteomes" id="UP000321797"/>
    </source>
</evidence>